<sequence length="191" mass="21934">MEKARKRRMTRTRSFRTPKTITLVTMFFLMVIAVISLFLSTSVYKEHLVLSEGYFWMGGASFSLFMFLFLLHSKMEKGIEKIFVPLLIAGSLICSIVFAHTAFQLFQDKAAYEHKEFQSVVGVPSKITYDGSKNGSDYVSTITIQGTTIHFAHRFILESHFLEAYKNKPLKLTYLPKSKYAVAIEVFNEEE</sequence>
<organism evidence="2 3">
    <name type="scientific">Fictibacillus phosphorivorans</name>
    <dbReference type="NCBI Taxonomy" id="1221500"/>
    <lineage>
        <taxon>Bacteria</taxon>
        <taxon>Bacillati</taxon>
        <taxon>Bacillota</taxon>
        <taxon>Bacilli</taxon>
        <taxon>Bacillales</taxon>
        <taxon>Fictibacillaceae</taxon>
        <taxon>Fictibacillus</taxon>
    </lineage>
</organism>
<reference evidence="3" key="1">
    <citation type="submission" date="2016-01" db="EMBL/GenBank/DDBJ databases">
        <title>Draft genome of Chromobacterium sp. F49.</title>
        <authorList>
            <person name="Hong K.W."/>
        </authorList>
    </citation>
    <scope>NUCLEOTIDE SEQUENCE [LARGE SCALE GENOMIC DNA]</scope>
    <source>
        <strain evidence="3">P7IIIA</strain>
    </source>
</reference>
<keyword evidence="3" id="KW-1185">Reference proteome</keyword>
<feature type="transmembrane region" description="Helical" evidence="1">
    <location>
        <begin position="53"/>
        <end position="71"/>
    </location>
</feature>
<comment type="caution">
    <text evidence="2">The sequence shown here is derived from an EMBL/GenBank/DDBJ whole genome shotgun (WGS) entry which is preliminary data.</text>
</comment>
<dbReference type="AlphaFoldDB" id="A0A165P7G6"/>
<proteinExistence type="predicted"/>
<name>A0A165P7G6_9BACL</name>
<accession>A0A165P7G6</accession>
<keyword evidence="1" id="KW-0812">Transmembrane</keyword>
<dbReference type="OrthoDB" id="2875082at2"/>
<feature type="transmembrane region" description="Helical" evidence="1">
    <location>
        <begin position="21"/>
        <end position="41"/>
    </location>
</feature>
<keyword evidence="1" id="KW-1133">Transmembrane helix</keyword>
<feature type="transmembrane region" description="Helical" evidence="1">
    <location>
        <begin position="83"/>
        <end position="103"/>
    </location>
</feature>
<dbReference type="Proteomes" id="UP000076567">
    <property type="component" value="Unassembled WGS sequence"/>
</dbReference>
<evidence type="ECO:0000313" key="3">
    <source>
        <dbReference type="Proteomes" id="UP000076567"/>
    </source>
</evidence>
<keyword evidence="1" id="KW-0472">Membrane</keyword>
<dbReference type="EMBL" id="LRFC01000001">
    <property type="protein sequence ID" value="KZE69235.1"/>
    <property type="molecule type" value="Genomic_DNA"/>
</dbReference>
<gene>
    <name evidence="2" type="ORF">AWM68_02915</name>
</gene>
<evidence type="ECO:0000256" key="1">
    <source>
        <dbReference type="SAM" id="Phobius"/>
    </source>
</evidence>
<evidence type="ECO:0000313" key="2">
    <source>
        <dbReference type="EMBL" id="KZE69235.1"/>
    </source>
</evidence>
<dbReference type="RefSeq" id="WP_066236655.1">
    <property type="nucleotide sequence ID" value="NZ_LRFC01000001.1"/>
</dbReference>
<protein>
    <submittedName>
        <fullName evidence="2">Uncharacterized protein</fullName>
    </submittedName>
</protein>